<sequence length="239" mass="26023">MKRPSVPTDIEEFERALAECLTVAAQAMPDSPMLSIVLRGDDGLRTVACTHARAELLDELQEAAGRGPVLDALNTRRPVTVTDLAADSRWRRLAAESPEVRRVHCEPLESEGALLGVLTLYSCRTDALAAETLVAARVTAGHVGVLFRTALGVARMREVAAQLREALTTRAIIDQALGIVMAQRRCTAQQAFEILRHVSQDKNVKLHQIAASIIQTVSGEPPQRPRFEEPPQSTAGHRS</sequence>
<dbReference type="EMBL" id="FNVT01000001">
    <property type="protein sequence ID" value="SEF62668.1"/>
    <property type="molecule type" value="Genomic_DNA"/>
</dbReference>
<evidence type="ECO:0000313" key="8">
    <source>
        <dbReference type="Proteomes" id="UP000236732"/>
    </source>
</evidence>
<dbReference type="SMART" id="SM01012">
    <property type="entry name" value="ANTAR"/>
    <property type="match status" value="1"/>
</dbReference>
<proteinExistence type="predicted"/>
<protein>
    <submittedName>
        <fullName evidence="7">GAF domain-containing protein</fullName>
    </submittedName>
</protein>
<dbReference type="OrthoDB" id="4629915at2"/>
<dbReference type="Pfam" id="PF03861">
    <property type="entry name" value="ANTAR"/>
    <property type="match status" value="1"/>
</dbReference>
<dbReference type="Pfam" id="PF13185">
    <property type="entry name" value="GAF_2"/>
    <property type="match status" value="1"/>
</dbReference>
<dbReference type="InterPro" id="IPR005561">
    <property type="entry name" value="ANTAR"/>
</dbReference>
<dbReference type="PIRSF" id="PIRSF036625">
    <property type="entry name" value="GAF_ANTAR"/>
    <property type="match status" value="1"/>
</dbReference>
<dbReference type="RefSeq" id="WP_103953824.1">
    <property type="nucleotide sequence ID" value="NZ_FNVT01000001.1"/>
</dbReference>
<evidence type="ECO:0000256" key="5">
    <source>
        <dbReference type="SAM" id="MobiDB-lite"/>
    </source>
</evidence>
<dbReference type="GO" id="GO:0016301">
    <property type="term" value="F:kinase activity"/>
    <property type="evidence" value="ECO:0007669"/>
    <property type="project" value="UniProtKB-KW"/>
</dbReference>
<evidence type="ECO:0000256" key="2">
    <source>
        <dbReference type="ARBA" id="ARBA00022777"/>
    </source>
</evidence>
<accession>A0A1H5TKF1</accession>
<evidence type="ECO:0000256" key="1">
    <source>
        <dbReference type="ARBA" id="ARBA00022679"/>
    </source>
</evidence>
<dbReference type="InterPro" id="IPR011006">
    <property type="entry name" value="CheY-like_superfamily"/>
</dbReference>
<name>A0A1H5TKF1_9ACTN</name>
<dbReference type="SUPFAM" id="SSF55781">
    <property type="entry name" value="GAF domain-like"/>
    <property type="match status" value="1"/>
</dbReference>
<keyword evidence="3" id="KW-0805">Transcription regulation</keyword>
<dbReference type="Gene3D" id="1.10.10.10">
    <property type="entry name" value="Winged helix-like DNA-binding domain superfamily/Winged helix DNA-binding domain"/>
    <property type="match status" value="1"/>
</dbReference>
<dbReference type="InterPro" id="IPR036388">
    <property type="entry name" value="WH-like_DNA-bd_sf"/>
</dbReference>
<dbReference type="InterPro" id="IPR029016">
    <property type="entry name" value="GAF-like_dom_sf"/>
</dbReference>
<evidence type="ECO:0000256" key="3">
    <source>
        <dbReference type="ARBA" id="ARBA00023015"/>
    </source>
</evidence>
<gene>
    <name evidence="7" type="ORF">SAMN05444920_101233</name>
</gene>
<dbReference type="InterPro" id="IPR003018">
    <property type="entry name" value="GAF"/>
</dbReference>
<keyword evidence="4" id="KW-0804">Transcription</keyword>
<evidence type="ECO:0000259" key="6">
    <source>
        <dbReference type="PROSITE" id="PS50921"/>
    </source>
</evidence>
<dbReference type="Proteomes" id="UP000236732">
    <property type="component" value="Unassembled WGS sequence"/>
</dbReference>
<dbReference type="PROSITE" id="PS50921">
    <property type="entry name" value="ANTAR"/>
    <property type="match status" value="1"/>
</dbReference>
<dbReference type="SUPFAM" id="SSF52172">
    <property type="entry name" value="CheY-like"/>
    <property type="match status" value="1"/>
</dbReference>
<organism evidence="7 8">
    <name type="scientific">Nonomuraea solani</name>
    <dbReference type="NCBI Taxonomy" id="1144553"/>
    <lineage>
        <taxon>Bacteria</taxon>
        <taxon>Bacillati</taxon>
        <taxon>Actinomycetota</taxon>
        <taxon>Actinomycetes</taxon>
        <taxon>Streptosporangiales</taxon>
        <taxon>Streptosporangiaceae</taxon>
        <taxon>Nonomuraea</taxon>
    </lineage>
</organism>
<feature type="region of interest" description="Disordered" evidence="5">
    <location>
        <begin position="219"/>
        <end position="239"/>
    </location>
</feature>
<dbReference type="AlphaFoldDB" id="A0A1H5TKF1"/>
<keyword evidence="8" id="KW-1185">Reference proteome</keyword>
<keyword evidence="2" id="KW-0418">Kinase</keyword>
<dbReference type="InterPro" id="IPR012074">
    <property type="entry name" value="GAF_ANTAR"/>
</dbReference>
<reference evidence="7 8" key="1">
    <citation type="submission" date="2016-10" db="EMBL/GenBank/DDBJ databases">
        <authorList>
            <person name="de Groot N.N."/>
        </authorList>
    </citation>
    <scope>NUCLEOTIDE SEQUENCE [LARGE SCALE GENOMIC DNA]</scope>
    <source>
        <strain evidence="7 8">CGMCC 4.7037</strain>
    </source>
</reference>
<dbReference type="Gene3D" id="3.30.450.40">
    <property type="match status" value="1"/>
</dbReference>
<feature type="domain" description="ANTAR" evidence="6">
    <location>
        <begin position="153"/>
        <end position="214"/>
    </location>
</feature>
<keyword evidence="1" id="KW-0808">Transferase</keyword>
<dbReference type="GO" id="GO:0003723">
    <property type="term" value="F:RNA binding"/>
    <property type="evidence" value="ECO:0007669"/>
    <property type="project" value="InterPro"/>
</dbReference>
<evidence type="ECO:0000256" key="4">
    <source>
        <dbReference type="ARBA" id="ARBA00023163"/>
    </source>
</evidence>
<evidence type="ECO:0000313" key="7">
    <source>
        <dbReference type="EMBL" id="SEF62668.1"/>
    </source>
</evidence>